<organism evidence="5 6">
    <name type="scientific">Mytilus galloprovincialis</name>
    <name type="common">Mediterranean mussel</name>
    <dbReference type="NCBI Taxonomy" id="29158"/>
    <lineage>
        <taxon>Eukaryota</taxon>
        <taxon>Metazoa</taxon>
        <taxon>Spiralia</taxon>
        <taxon>Lophotrochozoa</taxon>
        <taxon>Mollusca</taxon>
        <taxon>Bivalvia</taxon>
        <taxon>Autobranchia</taxon>
        <taxon>Pteriomorphia</taxon>
        <taxon>Mytilida</taxon>
        <taxon>Mytiloidea</taxon>
        <taxon>Mytilidae</taxon>
        <taxon>Mytilinae</taxon>
        <taxon>Mytilus</taxon>
    </lineage>
</organism>
<keyword evidence="2" id="KW-0520">NAD</keyword>
<evidence type="ECO:0000256" key="3">
    <source>
        <dbReference type="SAM" id="Phobius"/>
    </source>
</evidence>
<dbReference type="PRINTS" id="PR01713">
    <property type="entry name" value="NUCEPIMERASE"/>
</dbReference>
<evidence type="ECO:0000256" key="2">
    <source>
        <dbReference type="ARBA" id="ARBA00023027"/>
    </source>
</evidence>
<dbReference type="Gene3D" id="3.40.50.720">
    <property type="entry name" value="NAD(P)-binding Rossmann-like Domain"/>
    <property type="match status" value="1"/>
</dbReference>
<keyword evidence="5" id="KW-0413">Isomerase</keyword>
<dbReference type="Gene3D" id="3.90.25.10">
    <property type="entry name" value="UDP-galactose 4-epimerase, domain 1"/>
    <property type="match status" value="1"/>
</dbReference>
<dbReference type="EC" id="5.1.3.6" evidence="5"/>
<evidence type="ECO:0000313" key="6">
    <source>
        <dbReference type="Proteomes" id="UP000596742"/>
    </source>
</evidence>
<evidence type="ECO:0000259" key="4">
    <source>
        <dbReference type="Pfam" id="PF01370"/>
    </source>
</evidence>
<sequence>MEWLTSLVDCFTIGDPVSKPPTGKQVCSNDNTSFTIKIKASNYSQGRIVEEDTINEGIKVKVECRKMWSTKCERLSLFQNRLIILIVIAFIIMHLMFYLTDEKLKTPERKSWEKVQYDKKFVLVTGGAGFVGHHVIMRLKQDNINVIGTDNFNDYYNVSLKYLRSNISGVVQHVDVCDLKKMTEIIATKKITHVIHLAAQAGVRYSLTNPQAYVKSNVECFVQLLETLKNTGIPLIYASSSSVYGKNTNIPFSEDHPVVQPASLYAATKRENELLAHVYWNLYKQRSVGLRFFTVYGPLGRPDMAYFSFAKNIFKGLPIPVFNFGKLSRDFTYIDDIVNGIIKCIDVKYDYEILNLGRGEPQSLMQFIKTIEDIAGKKAVLDFKEMVKGDVLVTYADVSKAKASIGYSPNVSLKDGLTRFISWYKLYSNQPK</sequence>
<feature type="transmembrane region" description="Helical" evidence="3">
    <location>
        <begin position="82"/>
        <end position="100"/>
    </location>
</feature>
<dbReference type="PANTHER" id="PTHR43574">
    <property type="entry name" value="EPIMERASE-RELATED"/>
    <property type="match status" value="1"/>
</dbReference>
<dbReference type="EMBL" id="UYJE01009268">
    <property type="protein sequence ID" value="VDI71748.1"/>
    <property type="molecule type" value="Genomic_DNA"/>
</dbReference>
<keyword evidence="3" id="KW-0472">Membrane</keyword>
<keyword evidence="3" id="KW-1133">Transmembrane helix</keyword>
<dbReference type="AlphaFoldDB" id="A0A8B6H0R5"/>
<dbReference type="OrthoDB" id="16464at2759"/>
<keyword evidence="6" id="KW-1185">Reference proteome</keyword>
<dbReference type="InterPro" id="IPR036291">
    <property type="entry name" value="NAD(P)-bd_dom_sf"/>
</dbReference>
<dbReference type="Proteomes" id="UP000596742">
    <property type="component" value="Unassembled WGS sequence"/>
</dbReference>
<protein>
    <submittedName>
        <fullName evidence="5">UDP-glucuronate 4-epimerase</fullName>
        <ecNumber evidence="5">5.1.3.6</ecNumber>
    </submittedName>
</protein>
<comment type="caution">
    <text evidence="5">The sequence shown here is derived from an EMBL/GenBank/DDBJ whole genome shotgun (WGS) entry which is preliminary data.</text>
</comment>
<feature type="transmembrane region" description="Helical" evidence="3">
    <location>
        <begin position="121"/>
        <end position="139"/>
    </location>
</feature>
<dbReference type="SUPFAM" id="SSF51735">
    <property type="entry name" value="NAD(P)-binding Rossmann-fold domains"/>
    <property type="match status" value="1"/>
</dbReference>
<dbReference type="Pfam" id="PF01370">
    <property type="entry name" value="Epimerase"/>
    <property type="match status" value="1"/>
</dbReference>
<accession>A0A8B6H0R5</accession>
<evidence type="ECO:0000256" key="1">
    <source>
        <dbReference type="ARBA" id="ARBA00007637"/>
    </source>
</evidence>
<comment type="similarity">
    <text evidence="1">Belongs to the NAD(P)-dependent epimerase/dehydratase family.</text>
</comment>
<name>A0A8B6H0R5_MYTGA</name>
<dbReference type="InterPro" id="IPR001509">
    <property type="entry name" value="Epimerase_deHydtase"/>
</dbReference>
<evidence type="ECO:0000313" key="5">
    <source>
        <dbReference type="EMBL" id="VDI71748.1"/>
    </source>
</evidence>
<proteinExistence type="inferred from homology"/>
<gene>
    <name evidence="5" type="ORF">MGAL_10B066999</name>
</gene>
<feature type="domain" description="NAD-dependent epimerase/dehydratase" evidence="4">
    <location>
        <begin position="122"/>
        <end position="357"/>
    </location>
</feature>
<reference evidence="5" key="1">
    <citation type="submission" date="2018-11" db="EMBL/GenBank/DDBJ databases">
        <authorList>
            <person name="Alioto T."/>
            <person name="Alioto T."/>
        </authorList>
    </citation>
    <scope>NUCLEOTIDE SEQUENCE</scope>
</reference>
<dbReference type="GO" id="GO:0050378">
    <property type="term" value="F:UDP-glucuronate 4-epimerase activity"/>
    <property type="evidence" value="ECO:0007669"/>
    <property type="project" value="UniProtKB-EC"/>
</dbReference>
<keyword evidence="3" id="KW-0812">Transmembrane</keyword>